<dbReference type="Gene3D" id="3.40.50.12780">
    <property type="entry name" value="N-terminal domain of ligase-like"/>
    <property type="match status" value="1"/>
</dbReference>
<keyword evidence="3" id="KW-0436">Ligase</keyword>
<name>A0A7W7ADU1_9SPHN</name>
<dbReference type="EMBL" id="JACHOA010000004">
    <property type="protein sequence ID" value="MBB4614292.1"/>
    <property type="molecule type" value="Genomic_DNA"/>
</dbReference>
<dbReference type="PANTHER" id="PTHR24096:SF323">
    <property type="entry name" value="BLR3536 PROTEIN"/>
    <property type="match status" value="1"/>
</dbReference>
<evidence type="ECO:0000259" key="1">
    <source>
        <dbReference type="Pfam" id="PF00501"/>
    </source>
</evidence>
<comment type="caution">
    <text evidence="3">The sequence shown here is derived from an EMBL/GenBank/DDBJ whole genome shotgun (WGS) entry which is preliminary data.</text>
</comment>
<dbReference type="RefSeq" id="WP_144904109.1">
    <property type="nucleotide sequence ID" value="NZ_JACHOA010000004.1"/>
</dbReference>
<dbReference type="InterPro" id="IPR000873">
    <property type="entry name" value="AMP-dep_synth/lig_dom"/>
</dbReference>
<dbReference type="PROSITE" id="PS00455">
    <property type="entry name" value="AMP_BINDING"/>
    <property type="match status" value="1"/>
</dbReference>
<dbReference type="InterPro" id="IPR020845">
    <property type="entry name" value="AMP-binding_CS"/>
</dbReference>
<dbReference type="Pfam" id="PF13193">
    <property type="entry name" value="AMP-binding_C"/>
    <property type="match status" value="1"/>
</dbReference>
<evidence type="ECO:0000313" key="3">
    <source>
        <dbReference type="EMBL" id="MBB4614292.1"/>
    </source>
</evidence>
<dbReference type="Proteomes" id="UP000538566">
    <property type="component" value="Unassembled WGS sequence"/>
</dbReference>
<dbReference type="GO" id="GO:0016405">
    <property type="term" value="F:CoA-ligase activity"/>
    <property type="evidence" value="ECO:0007669"/>
    <property type="project" value="TreeGrafter"/>
</dbReference>
<organism evidence="3 4">
    <name type="scientific">Novosphingobium taihuense</name>
    <dbReference type="NCBI Taxonomy" id="260085"/>
    <lineage>
        <taxon>Bacteria</taxon>
        <taxon>Pseudomonadati</taxon>
        <taxon>Pseudomonadota</taxon>
        <taxon>Alphaproteobacteria</taxon>
        <taxon>Sphingomonadales</taxon>
        <taxon>Sphingomonadaceae</taxon>
        <taxon>Novosphingobium</taxon>
    </lineage>
</organism>
<protein>
    <submittedName>
        <fullName evidence="3">Bile acid-coenzyme A ligase</fullName>
    </submittedName>
</protein>
<gene>
    <name evidence="3" type="ORF">GGR37_002578</name>
</gene>
<dbReference type="OrthoDB" id="9803968at2"/>
<sequence>MTAASFAASDYLHDDGTPRVGAPMGMLLSAHAAMRGSVTALSIADRDLTFAELDSATNRLARRLASIGVQNGDTVMICMRNRVEFVQTFYAAWKLGAMPCPISFRLVASELAELERLVQPRVVVADIATAFSVSPVLEADALGLHEFSDEPLPPAVAEPGKIIASGGSTGRPKLTIDPVPSIWGPDKASTFRPAMITTVNAGPLYHTMPYNYCILPLAEGSTVVSMERFEPVEWLRLVEKHRPHSVNLVPTMMSRIAKLPETVTRNADLSSIEVLFHAAAVCPADVKRWWLDRIGPEKVLEVYGGTERIGSTMIRGDEWLAHPGSVGRPPPSDEIVIIGEDGRELPPGKIGEISFRRRGVGPGTKYRYIGSETRIRGELDSFGDMGWLDDDGYLYIADRRTDMVVVAGVNIFPAEIEAALERHPDILCCAVIGLPDDDLGNILHAIVELAEGTAAPQDAGEFLAVQLLQLAPFKRPRSFEFTQERLRDDAGKVRRGALRAARIDDGRDQATKPSM</sequence>
<keyword evidence="4" id="KW-1185">Reference proteome</keyword>
<evidence type="ECO:0000313" key="4">
    <source>
        <dbReference type="Proteomes" id="UP000538566"/>
    </source>
</evidence>
<dbReference type="InterPro" id="IPR045851">
    <property type="entry name" value="AMP-bd_C_sf"/>
</dbReference>
<dbReference type="Gene3D" id="3.30.300.30">
    <property type="match status" value="1"/>
</dbReference>
<evidence type="ECO:0000259" key="2">
    <source>
        <dbReference type="Pfam" id="PF13193"/>
    </source>
</evidence>
<dbReference type="InterPro" id="IPR042099">
    <property type="entry name" value="ANL_N_sf"/>
</dbReference>
<dbReference type="SUPFAM" id="SSF56801">
    <property type="entry name" value="Acetyl-CoA synthetase-like"/>
    <property type="match status" value="1"/>
</dbReference>
<dbReference type="PANTHER" id="PTHR24096">
    <property type="entry name" value="LONG-CHAIN-FATTY-ACID--COA LIGASE"/>
    <property type="match status" value="1"/>
</dbReference>
<dbReference type="AlphaFoldDB" id="A0A7W7ADU1"/>
<accession>A0A7W7ADU1</accession>
<feature type="domain" description="AMP-dependent synthetase/ligase" evidence="1">
    <location>
        <begin position="30"/>
        <end position="363"/>
    </location>
</feature>
<dbReference type="InterPro" id="IPR025110">
    <property type="entry name" value="AMP-bd_C"/>
</dbReference>
<feature type="domain" description="AMP-binding enzyme C-terminal" evidence="2">
    <location>
        <begin position="415"/>
        <end position="484"/>
    </location>
</feature>
<reference evidence="3 4" key="1">
    <citation type="submission" date="2020-08" db="EMBL/GenBank/DDBJ databases">
        <title>Genomic Encyclopedia of Type Strains, Phase IV (KMG-IV): sequencing the most valuable type-strain genomes for metagenomic binning, comparative biology and taxonomic classification.</title>
        <authorList>
            <person name="Goeker M."/>
        </authorList>
    </citation>
    <scope>NUCLEOTIDE SEQUENCE [LARGE SCALE GENOMIC DNA]</scope>
    <source>
        <strain evidence="3 4">DSM 17507</strain>
    </source>
</reference>
<proteinExistence type="predicted"/>
<dbReference type="Pfam" id="PF00501">
    <property type="entry name" value="AMP-binding"/>
    <property type="match status" value="1"/>
</dbReference>